<sequence>MKKNIHKNLLGVLKSKGILTIAGGLILMSCGAQMGGYSETDGVYYDPNKDTLPEGVIINDRGNRVGEDYNYYQDDSNVVQNAEMNSREGKYDSWNNYSWNNTATDSDWGSYAGSQTNYYDNSWGWGGPWGWGMYGGYNPYWGWGGYGGYGWSLGLSWGGSWGWGGYGGWNMGWGYPYGGWYGAYNPYWGWGYPYGWGYGGGYWGGGYYAPYRRSSANGRGFNSYNGSFGNKYGVTSGGMRRSNTNTGGFRNSDSNTNYGGFRGTNGGFRQGNTSGGFRSGQNGVRAQGGFRNQGQPRQNYNYQQPSQPRYDGGFRNNGGGFNNSSGGGFRSGAAALAAEAAEASDPEAAEAEASEVADNVNIITI</sequence>
<name>A0AAU6WTV8_9FLAO</name>
<accession>A0AAU6WTV8</accession>
<feature type="compositionally biased region" description="Polar residues" evidence="1">
    <location>
        <begin position="279"/>
        <end position="307"/>
    </location>
</feature>
<gene>
    <name evidence="2" type="ORF">AAFP95_10345</name>
</gene>
<organism evidence="2 3">
    <name type="scientific">Chryseobacterium endophyticum</name>
    <dbReference type="NCBI Taxonomy" id="1854762"/>
    <lineage>
        <taxon>Bacteria</taxon>
        <taxon>Pseudomonadati</taxon>
        <taxon>Bacteroidota</taxon>
        <taxon>Flavobacteriia</taxon>
        <taxon>Flavobacteriales</taxon>
        <taxon>Weeksellaceae</taxon>
        <taxon>Chryseobacterium group</taxon>
        <taxon>Chryseobacterium</taxon>
    </lineage>
</organism>
<feature type="compositionally biased region" description="Gly residues" evidence="1">
    <location>
        <begin position="260"/>
        <end position="278"/>
    </location>
</feature>
<dbReference type="PROSITE" id="PS51257">
    <property type="entry name" value="PROKAR_LIPOPROTEIN"/>
    <property type="match status" value="1"/>
</dbReference>
<dbReference type="AlphaFoldDB" id="A0AAU6WTV8"/>
<dbReference type="Proteomes" id="UP001463665">
    <property type="component" value="Chromosome"/>
</dbReference>
<feature type="compositionally biased region" description="Gly residues" evidence="1">
    <location>
        <begin position="315"/>
        <end position="330"/>
    </location>
</feature>
<dbReference type="RefSeq" id="WP_345767598.1">
    <property type="nucleotide sequence ID" value="NZ_CP154834.1"/>
</dbReference>
<protein>
    <submittedName>
        <fullName evidence="2">Prolyl-tRNA synthetase</fullName>
    </submittedName>
</protein>
<keyword evidence="3" id="KW-1185">Reference proteome</keyword>
<evidence type="ECO:0000256" key="1">
    <source>
        <dbReference type="SAM" id="MobiDB-lite"/>
    </source>
</evidence>
<proteinExistence type="predicted"/>
<evidence type="ECO:0000313" key="2">
    <source>
        <dbReference type="EMBL" id="XAO76155.1"/>
    </source>
</evidence>
<feature type="region of interest" description="Disordered" evidence="1">
    <location>
        <begin position="235"/>
        <end position="330"/>
    </location>
</feature>
<evidence type="ECO:0000313" key="3">
    <source>
        <dbReference type="Proteomes" id="UP001463665"/>
    </source>
</evidence>
<feature type="compositionally biased region" description="Polar residues" evidence="1">
    <location>
        <begin position="241"/>
        <end position="258"/>
    </location>
</feature>
<dbReference type="EMBL" id="CP154834">
    <property type="protein sequence ID" value="XAO76155.1"/>
    <property type="molecule type" value="Genomic_DNA"/>
</dbReference>
<reference evidence="2 3" key="1">
    <citation type="submission" date="2024-04" db="EMBL/GenBank/DDBJ databases">
        <title>Genome sequencing and assembly of rice foliar adapted Chryseobacterium endophyticum OsEnb-ALM-A6.</title>
        <authorList>
            <person name="Kumar S."/>
            <person name="Javed M."/>
            <person name="Chouhan V."/>
            <person name="Charishma K."/>
            <person name="Patel A."/>
            <person name="Kumar M."/>
            <person name="Sahu K.P."/>
            <person name="Kumar A."/>
        </authorList>
    </citation>
    <scope>NUCLEOTIDE SEQUENCE [LARGE SCALE GENOMIC DNA]</scope>
    <source>
        <strain evidence="2 3">OsEnb-ALM-A6</strain>
    </source>
</reference>